<dbReference type="RefSeq" id="WP_182015620.1">
    <property type="nucleotide sequence ID" value="NZ_CP055905.1"/>
</dbReference>
<dbReference type="Proteomes" id="UP000514462">
    <property type="component" value="Plasmid pRHBSTW-00938_2"/>
</dbReference>
<reference evidence="2" key="1">
    <citation type="submission" date="2020-06" db="EMBL/GenBank/DDBJ databases">
        <title>REHAB project genomes.</title>
        <authorList>
            <person name="Shaw L.P."/>
        </authorList>
    </citation>
    <scope>NUCLEOTIDE SEQUENCE [LARGE SCALE GENOMIC DNA]</scope>
    <source>
        <strain evidence="2">RHBSTW-00938</strain>
        <plasmid evidence="2">prhbstw-00938_2</plasmid>
    </source>
</reference>
<dbReference type="AlphaFoldDB" id="A0AAP9U7T6"/>
<keyword evidence="1" id="KW-0614">Plasmid</keyword>
<name>A0AAP9U7T6_KLEAE</name>
<protein>
    <submittedName>
        <fullName evidence="1">Uncharacterized protein</fullName>
    </submittedName>
</protein>
<dbReference type="EMBL" id="CP055905">
    <property type="protein sequence ID" value="QMR42846.1"/>
    <property type="molecule type" value="Genomic_DNA"/>
</dbReference>
<geneLocation type="plasmid" evidence="2">
    <name>prhbstw-00938_2</name>
</geneLocation>
<proteinExistence type="predicted"/>
<gene>
    <name evidence="1" type="ORF">HV331_25305</name>
</gene>
<accession>A0AAP9U7T6</accession>
<organism evidence="1 2">
    <name type="scientific">Klebsiella aerogenes</name>
    <name type="common">Enterobacter aerogenes</name>
    <dbReference type="NCBI Taxonomy" id="548"/>
    <lineage>
        <taxon>Bacteria</taxon>
        <taxon>Pseudomonadati</taxon>
        <taxon>Pseudomonadota</taxon>
        <taxon>Gammaproteobacteria</taxon>
        <taxon>Enterobacterales</taxon>
        <taxon>Enterobacteriaceae</taxon>
        <taxon>Klebsiella/Raoultella group</taxon>
        <taxon>Klebsiella</taxon>
    </lineage>
</organism>
<sequence>MVAWTERHPDWGDRIITSVLDGTFDGVLYQMRTAVGAMTLNQPVLTMLRRLKDDARGINAGAQKQAQQILDKAPETLIQSPRQWDADCNALRAFILYFLLADLEKRYGDMAIWRYGVW</sequence>
<evidence type="ECO:0000313" key="2">
    <source>
        <dbReference type="Proteomes" id="UP000514462"/>
    </source>
</evidence>
<evidence type="ECO:0000313" key="1">
    <source>
        <dbReference type="EMBL" id="QMR42846.1"/>
    </source>
</evidence>